<dbReference type="Pfam" id="PF00593">
    <property type="entry name" value="TonB_dep_Rec_b-barrel"/>
    <property type="match status" value="1"/>
</dbReference>
<dbReference type="InterPro" id="IPR036942">
    <property type="entry name" value="Beta-barrel_TonB_sf"/>
</dbReference>
<evidence type="ECO:0008006" key="17">
    <source>
        <dbReference type="Google" id="ProtNLM"/>
    </source>
</evidence>
<organism evidence="15 16">
    <name type="scientific">Flagellimonas eckloniae</name>
    <dbReference type="NCBI Taxonomy" id="346185"/>
    <lineage>
        <taxon>Bacteria</taxon>
        <taxon>Pseudomonadati</taxon>
        <taxon>Bacteroidota</taxon>
        <taxon>Flavobacteriia</taxon>
        <taxon>Flavobacteriales</taxon>
        <taxon>Flavobacteriaceae</taxon>
        <taxon>Flagellimonas</taxon>
    </lineage>
</organism>
<dbReference type="Gene3D" id="2.170.130.10">
    <property type="entry name" value="TonB-dependent receptor, plug domain"/>
    <property type="match status" value="1"/>
</dbReference>
<dbReference type="PROSITE" id="PS52016">
    <property type="entry name" value="TONB_DEPENDENT_REC_3"/>
    <property type="match status" value="1"/>
</dbReference>
<accession>A0A0Q0WWH3</accession>
<feature type="domain" description="TonB-dependent receptor plug" evidence="14">
    <location>
        <begin position="115"/>
        <end position="238"/>
    </location>
</feature>
<keyword evidence="16" id="KW-1185">Reference proteome</keyword>
<evidence type="ECO:0000313" key="15">
    <source>
        <dbReference type="EMBL" id="KQC29814.1"/>
    </source>
</evidence>
<dbReference type="InterPro" id="IPR012910">
    <property type="entry name" value="Plug_dom"/>
</dbReference>
<evidence type="ECO:0000256" key="7">
    <source>
        <dbReference type="ARBA" id="ARBA00023136"/>
    </source>
</evidence>
<evidence type="ECO:0000259" key="14">
    <source>
        <dbReference type="Pfam" id="PF07715"/>
    </source>
</evidence>
<feature type="region of interest" description="Disordered" evidence="12">
    <location>
        <begin position="187"/>
        <end position="208"/>
    </location>
</feature>
<sequence>MRKSTLTLLLFFLVAGIGYSQISISGTVSDETGPLPGASVFVKGTTNGTTTDFDGNYTIEANSGETLVVSFIGYKTEERTIGSETTMNFALESDAESLSEVVVTALGFVEQRDKMASTYSKIDADKLVQPVENKIIDGMAGKAAGVSINATSGDPGAGSNIQIRGTSSLSGSSQPLIVVDGIPLNNDNISGSGDSDESAGVSQQSRLNDINPDDIESFQVFKGASAGALYGSRALNGVIVITTKKGKAGKFDVSFSSGIAIDKISYKHPLQTTFGQGNGGSFSPTAQRSWGDIIADRSGGADDVDTSGEFFESLVSDNIIYPITQKNSREVFTDRNFDQVFGTGITYDNRVSVSSGTDKGTYFISAGNVNQEGIVNSSTYKKTNFSINMTQNLTDKLRTNFKANYVHTGSNRTQQGSNTAGLYLGLLRTPADFDQSDYIGNYHSDTGSITPNRHRAYRRYLANTDNAIYNNPLWTINEQQSTAKVNRLIGTGEVTYQWNDNISTIVRGGVDFYVDTRVYFFPYYTAGAARRYGLLNDETINNEEYNGDLLTNFNYELTEKLNTNIIVGFGINDRRRKRIFTAADNFIANFRSPLDAAELSAIENITSETTRTSRKNIRFYGTANFDYADQLVLQLGGAYEKHSVLPKSNNGFFYPSAELGWTFTKALKDTGPLSFGKIRLAYGQVANVPIAHREQTVFEVGTFSSFSDEITLENFGGGFQLDERLGNAELKPEIKTEYEVGLDLRFLRNRLALSTTYYTNTTEDVLLDLALVPSLGFDEIYANGASIENDGIEIEFRYDFLRNQDWRGSIALNYSKNENIVRGVQGNGEFIQEFSEGTSIQSVAIDGQPLGVLYTQGALRNDDGSFVLDANGFPQIDTGGNLIVGDPNPDWRGGFQFDLSYKNLSLAASFDTSQGNDLAQRTRFILSFFGTHADVGNTITLSEDLVNYDGDVIPAGSVVRGNIGNFGGGNVLLDEDYYTSLYGFGDGVLNEFAVEDGSWTRLRELSLSYTINSDNFRKATGLDSVEFTASGRNLIIWTDVVGIDPDINQFGVGRARGLDYFSNPGARTYAFGINFNF</sequence>
<dbReference type="GO" id="GO:0044718">
    <property type="term" value="P:siderophore transmembrane transport"/>
    <property type="evidence" value="ECO:0007669"/>
    <property type="project" value="TreeGrafter"/>
</dbReference>
<dbReference type="AlphaFoldDB" id="A0A0Q0WWH3"/>
<dbReference type="Gene3D" id="2.60.40.1120">
    <property type="entry name" value="Carboxypeptidase-like, regulatory domain"/>
    <property type="match status" value="1"/>
</dbReference>
<keyword evidence="5" id="KW-0732">Signal</keyword>
<dbReference type="SUPFAM" id="SSF56935">
    <property type="entry name" value="Porins"/>
    <property type="match status" value="1"/>
</dbReference>
<dbReference type="EMBL" id="LCTZ01000002">
    <property type="protein sequence ID" value="KQC29814.1"/>
    <property type="molecule type" value="Genomic_DNA"/>
</dbReference>
<evidence type="ECO:0000313" key="16">
    <source>
        <dbReference type="Proteomes" id="UP000050827"/>
    </source>
</evidence>
<evidence type="ECO:0000256" key="2">
    <source>
        <dbReference type="ARBA" id="ARBA00022448"/>
    </source>
</evidence>
<dbReference type="SUPFAM" id="SSF49464">
    <property type="entry name" value="Carboxypeptidase regulatory domain-like"/>
    <property type="match status" value="1"/>
</dbReference>
<name>A0A0Q0WWH3_9FLAO</name>
<keyword evidence="7 10" id="KW-0472">Membrane</keyword>
<dbReference type="NCBIfam" id="TIGR04057">
    <property type="entry name" value="SusC_RagA_signa"/>
    <property type="match status" value="1"/>
</dbReference>
<dbReference type="InterPro" id="IPR000531">
    <property type="entry name" value="Beta-barrel_TonB"/>
</dbReference>
<evidence type="ECO:0000256" key="4">
    <source>
        <dbReference type="ARBA" id="ARBA00022692"/>
    </source>
</evidence>
<keyword evidence="4 10" id="KW-0812">Transmembrane</keyword>
<keyword evidence="8" id="KW-0675">Receptor</keyword>
<gene>
    <name evidence="15" type="ORF">AAY42_07910</name>
</gene>
<comment type="similarity">
    <text evidence="10 11">Belongs to the TonB-dependent receptor family.</text>
</comment>
<dbReference type="Gene3D" id="2.40.170.20">
    <property type="entry name" value="TonB-dependent receptor, beta-barrel domain"/>
    <property type="match status" value="1"/>
</dbReference>
<comment type="subcellular location">
    <subcellularLocation>
        <location evidence="1 10">Cell outer membrane</location>
        <topology evidence="1 10">Multi-pass membrane protein</topology>
    </subcellularLocation>
</comment>
<evidence type="ECO:0000256" key="12">
    <source>
        <dbReference type="SAM" id="MobiDB-lite"/>
    </source>
</evidence>
<dbReference type="PANTHER" id="PTHR30069">
    <property type="entry name" value="TONB-DEPENDENT OUTER MEMBRANE RECEPTOR"/>
    <property type="match status" value="1"/>
</dbReference>
<proteinExistence type="inferred from homology"/>
<dbReference type="NCBIfam" id="TIGR04056">
    <property type="entry name" value="OMP_RagA_SusC"/>
    <property type="match status" value="1"/>
</dbReference>
<evidence type="ECO:0000256" key="1">
    <source>
        <dbReference type="ARBA" id="ARBA00004571"/>
    </source>
</evidence>
<comment type="caution">
    <text evidence="15">The sequence shown here is derived from an EMBL/GenBank/DDBJ whole genome shotgun (WGS) entry which is preliminary data.</text>
</comment>
<dbReference type="InterPro" id="IPR023996">
    <property type="entry name" value="TonB-dep_OMP_SusC/RagA"/>
</dbReference>
<reference evidence="15 16" key="1">
    <citation type="submission" date="2015-04" db="EMBL/GenBank/DDBJ databases">
        <title>Complete genome of flavobacterium.</title>
        <authorList>
            <person name="Kwon Y.M."/>
            <person name="Kim S.-J."/>
        </authorList>
    </citation>
    <scope>NUCLEOTIDE SEQUENCE [LARGE SCALE GENOMIC DNA]</scope>
    <source>
        <strain evidence="15 16">DK169</strain>
    </source>
</reference>
<dbReference type="STRING" id="346185.AAY42_07910"/>
<evidence type="ECO:0000256" key="9">
    <source>
        <dbReference type="ARBA" id="ARBA00023237"/>
    </source>
</evidence>
<dbReference type="InterPro" id="IPR039426">
    <property type="entry name" value="TonB-dep_rcpt-like"/>
</dbReference>
<evidence type="ECO:0000259" key="13">
    <source>
        <dbReference type="Pfam" id="PF00593"/>
    </source>
</evidence>
<evidence type="ECO:0000256" key="6">
    <source>
        <dbReference type="ARBA" id="ARBA00023077"/>
    </source>
</evidence>
<dbReference type="GO" id="GO:0015344">
    <property type="term" value="F:siderophore uptake transmembrane transporter activity"/>
    <property type="evidence" value="ECO:0007669"/>
    <property type="project" value="TreeGrafter"/>
</dbReference>
<keyword evidence="9 10" id="KW-0998">Cell outer membrane</keyword>
<dbReference type="Pfam" id="PF13715">
    <property type="entry name" value="CarbopepD_reg_2"/>
    <property type="match status" value="1"/>
</dbReference>
<evidence type="ECO:0000256" key="11">
    <source>
        <dbReference type="RuleBase" id="RU003357"/>
    </source>
</evidence>
<dbReference type="PATRIC" id="fig|1547436.3.peg.1628"/>
<dbReference type="InterPro" id="IPR023997">
    <property type="entry name" value="TonB-dep_OMP_SusC/RagA_CS"/>
</dbReference>
<dbReference type="Pfam" id="PF07715">
    <property type="entry name" value="Plug"/>
    <property type="match status" value="1"/>
</dbReference>
<evidence type="ECO:0000256" key="5">
    <source>
        <dbReference type="ARBA" id="ARBA00022729"/>
    </source>
</evidence>
<dbReference type="PANTHER" id="PTHR30069:SF29">
    <property type="entry name" value="HEMOGLOBIN AND HEMOGLOBIN-HAPTOGLOBIN-BINDING PROTEIN 1-RELATED"/>
    <property type="match status" value="1"/>
</dbReference>
<keyword evidence="3 10" id="KW-1134">Transmembrane beta strand</keyword>
<keyword evidence="6 11" id="KW-0798">TonB box</keyword>
<evidence type="ECO:0000256" key="8">
    <source>
        <dbReference type="ARBA" id="ARBA00023170"/>
    </source>
</evidence>
<dbReference type="GO" id="GO:0009279">
    <property type="term" value="C:cell outer membrane"/>
    <property type="evidence" value="ECO:0007669"/>
    <property type="project" value="UniProtKB-SubCell"/>
</dbReference>
<dbReference type="InterPro" id="IPR008969">
    <property type="entry name" value="CarboxyPept-like_regulatory"/>
</dbReference>
<dbReference type="OrthoDB" id="9768177at2"/>
<evidence type="ECO:0000256" key="10">
    <source>
        <dbReference type="PROSITE-ProRule" id="PRU01360"/>
    </source>
</evidence>
<dbReference type="InterPro" id="IPR037066">
    <property type="entry name" value="Plug_dom_sf"/>
</dbReference>
<keyword evidence="2 10" id="KW-0813">Transport</keyword>
<feature type="domain" description="TonB-dependent receptor-like beta-barrel" evidence="13">
    <location>
        <begin position="442"/>
        <end position="1034"/>
    </location>
</feature>
<evidence type="ECO:0000256" key="3">
    <source>
        <dbReference type="ARBA" id="ARBA00022452"/>
    </source>
</evidence>
<dbReference type="Proteomes" id="UP000050827">
    <property type="component" value="Unassembled WGS sequence"/>
</dbReference>
<protein>
    <recommendedName>
        <fullName evidence="17">TonB-dependent receptor</fullName>
    </recommendedName>
</protein>
<dbReference type="RefSeq" id="WP_055393975.1">
    <property type="nucleotide sequence ID" value="NZ_LCTZ01000002.1"/>
</dbReference>